<keyword evidence="2" id="KW-1185">Reference proteome</keyword>
<proteinExistence type="predicted"/>
<comment type="caution">
    <text evidence="1">The sequence shown here is derived from an EMBL/GenBank/DDBJ whole genome shotgun (WGS) entry which is preliminary data.</text>
</comment>
<name>A0A1X2I6X9_9FUNG</name>
<dbReference type="AlphaFoldDB" id="A0A1X2I6X9"/>
<dbReference type="OrthoDB" id="2287259at2759"/>
<accession>A0A1X2I6X9</accession>
<sequence>MNFFPSPPSSPTLNDDKVMCGECDKPLSSDWFCADCHKKCEFCNRFLTGMEQCSRCWVYDSYQHLYVRKTLQQQHQHQYQQPLEYNQHRSFQQYPLNEICHSSSPFCT</sequence>
<reference evidence="1 2" key="1">
    <citation type="submission" date="2016-07" db="EMBL/GenBank/DDBJ databases">
        <title>Pervasive Adenine N6-methylation of Active Genes in Fungi.</title>
        <authorList>
            <consortium name="DOE Joint Genome Institute"/>
            <person name="Mondo S.J."/>
            <person name="Dannebaum R.O."/>
            <person name="Kuo R.C."/>
            <person name="Labutti K."/>
            <person name="Haridas S."/>
            <person name="Kuo A."/>
            <person name="Salamov A."/>
            <person name="Ahrendt S.R."/>
            <person name="Lipzen A."/>
            <person name="Sullivan W."/>
            <person name="Andreopoulos W.B."/>
            <person name="Clum A."/>
            <person name="Lindquist E."/>
            <person name="Daum C."/>
            <person name="Ramamoorthy G.K."/>
            <person name="Gryganskyi A."/>
            <person name="Culley D."/>
            <person name="Magnuson J.K."/>
            <person name="James T.Y."/>
            <person name="O'Malley M.A."/>
            <person name="Stajich J.E."/>
            <person name="Spatafora J.W."/>
            <person name="Visel A."/>
            <person name="Grigoriev I.V."/>
        </authorList>
    </citation>
    <scope>NUCLEOTIDE SEQUENCE [LARGE SCALE GENOMIC DNA]</scope>
    <source>
        <strain evidence="1 2">NRRL 1336</strain>
    </source>
</reference>
<organism evidence="1 2">
    <name type="scientific">Absidia repens</name>
    <dbReference type="NCBI Taxonomy" id="90262"/>
    <lineage>
        <taxon>Eukaryota</taxon>
        <taxon>Fungi</taxon>
        <taxon>Fungi incertae sedis</taxon>
        <taxon>Mucoromycota</taxon>
        <taxon>Mucoromycotina</taxon>
        <taxon>Mucoromycetes</taxon>
        <taxon>Mucorales</taxon>
        <taxon>Cunninghamellaceae</taxon>
        <taxon>Absidia</taxon>
    </lineage>
</organism>
<dbReference type="Proteomes" id="UP000193560">
    <property type="component" value="Unassembled WGS sequence"/>
</dbReference>
<evidence type="ECO:0000313" key="2">
    <source>
        <dbReference type="Proteomes" id="UP000193560"/>
    </source>
</evidence>
<dbReference type="EMBL" id="MCGE01000026">
    <property type="protein sequence ID" value="ORZ09815.1"/>
    <property type="molecule type" value="Genomic_DNA"/>
</dbReference>
<evidence type="ECO:0000313" key="1">
    <source>
        <dbReference type="EMBL" id="ORZ09815.1"/>
    </source>
</evidence>
<gene>
    <name evidence="1" type="ORF">BCR42DRAFT_423114</name>
</gene>
<protein>
    <submittedName>
        <fullName evidence="1">Uncharacterized protein</fullName>
    </submittedName>
</protein>